<feature type="signal peptide" evidence="9">
    <location>
        <begin position="1"/>
        <end position="20"/>
    </location>
</feature>
<dbReference type="Pfam" id="PF00200">
    <property type="entry name" value="Disintegrin"/>
    <property type="match status" value="1"/>
</dbReference>
<dbReference type="FunFam" id="3.40.390.10:FF:000002">
    <property type="entry name" value="Disintegrin and metalloproteinase domain-containing protein 22"/>
    <property type="match status" value="1"/>
</dbReference>
<dbReference type="AlphaFoldDB" id="E9JGH0"/>
<evidence type="ECO:0000256" key="8">
    <source>
        <dbReference type="PROSITE-ProRule" id="PRU00276"/>
    </source>
</evidence>
<feature type="domain" description="Peptidase M12B" evidence="11">
    <location>
        <begin position="195"/>
        <end position="391"/>
    </location>
</feature>
<keyword evidence="2" id="KW-0964">Secreted</keyword>
<keyword evidence="8" id="KW-0862">Zinc</keyword>
<dbReference type="InterPro" id="IPR018358">
    <property type="entry name" value="Disintegrin_CS"/>
</dbReference>
<dbReference type="InterPro" id="IPR034027">
    <property type="entry name" value="Reprolysin_adamalysin"/>
</dbReference>
<dbReference type="EMBL" id="GU012267">
    <property type="protein sequence ID" value="ADI47721.1"/>
    <property type="molecule type" value="mRNA"/>
</dbReference>
<dbReference type="GO" id="GO:0090729">
    <property type="term" value="F:toxin activity"/>
    <property type="evidence" value="ECO:0007669"/>
    <property type="project" value="UniProtKB-KW"/>
</dbReference>
<accession>E9JGH0</accession>
<evidence type="ECO:0000256" key="3">
    <source>
        <dbReference type="ARBA" id="ARBA00022656"/>
    </source>
</evidence>
<evidence type="ECO:0000256" key="9">
    <source>
        <dbReference type="SAM" id="SignalP"/>
    </source>
</evidence>
<feature type="domain" description="Disintegrin" evidence="10">
    <location>
        <begin position="399"/>
        <end position="473"/>
    </location>
</feature>
<dbReference type="PROSITE" id="PS50214">
    <property type="entry name" value="DISINTEGRIN_2"/>
    <property type="match status" value="1"/>
</dbReference>
<evidence type="ECO:0000256" key="7">
    <source>
        <dbReference type="PROSITE-ProRule" id="PRU00068"/>
    </source>
</evidence>
<feature type="disulfide bond" evidence="8">
    <location>
        <begin position="348"/>
        <end position="353"/>
    </location>
</feature>
<evidence type="ECO:0000259" key="11">
    <source>
        <dbReference type="PROSITE" id="PS50215"/>
    </source>
</evidence>
<dbReference type="InterPro" id="IPR001762">
    <property type="entry name" value="Disintegrin_dom"/>
</dbReference>
<evidence type="ECO:0000256" key="5">
    <source>
        <dbReference type="ARBA" id="ARBA00023157"/>
    </source>
</evidence>
<evidence type="ECO:0000259" key="10">
    <source>
        <dbReference type="PROSITE" id="PS50214"/>
    </source>
</evidence>
<dbReference type="GO" id="GO:0005886">
    <property type="term" value="C:plasma membrane"/>
    <property type="evidence" value="ECO:0007669"/>
    <property type="project" value="TreeGrafter"/>
</dbReference>
<dbReference type="Pfam" id="PF01421">
    <property type="entry name" value="Reprolysin"/>
    <property type="match status" value="1"/>
</dbReference>
<dbReference type="SUPFAM" id="SSF57552">
    <property type="entry name" value="Blood coagulation inhibitor (disintegrin)"/>
    <property type="match status" value="1"/>
</dbReference>
<keyword evidence="3" id="KW-0800">Toxin</keyword>
<evidence type="ECO:0000256" key="4">
    <source>
        <dbReference type="ARBA" id="ARBA00023145"/>
    </source>
</evidence>
<dbReference type="Pfam" id="PF01562">
    <property type="entry name" value="Pep_M12B_propep"/>
    <property type="match status" value="1"/>
</dbReference>
<name>E9JGH0_ECHCS</name>
<comment type="subcellular location">
    <subcellularLocation>
        <location evidence="1">Secreted</location>
    </subcellularLocation>
</comment>
<comment type="caution">
    <text evidence="7">Lacks conserved residue(s) required for the propagation of feature annotation.</text>
</comment>
<sequence>MIQVLLVTICLAVFPYQGSSKTLESWNVNDYKVVNPQRVTGLQPEKKYEDTMQYEFEVNGEPVVLHLEKNKGLFSEDYSETHYSPDGREITTNPPVEDHCYYRGRIQNDADSTASISTCNGLKGFFMLRGETYLIEPLKIPDSEAHAVYKYENVEKEDEAPKMCGVTHTNWESDEPIEKASQLGASSEQQRFDPRYIGLVIIADHTMYEKYNRNLTAIISRIHQIVNDMIVMYEDLNIYITLAALEIWSKRDLINVVSSSRDTLMSFAEWRERDLLNRRPHDNAQFLTNINFDDNVIGRAYERGMCDPKKSVGTVMDHSTEHLSVAVAMAHEMGHNLGMDHDGNQCNCGGAGCVMSEELIESRSYKFSDCSKNQYQNYLTIYKPQCILNQPLRTDTVSTPVSGNELLQNSANPCYDPLTCHPREGEECESGPCCRNCKFLKEGTICKRARGDDMDDYCNGKTCDCPRNPHKGPATAKGSVLM</sequence>
<protein>
    <submittedName>
        <fullName evidence="12">Metalloproteinase</fullName>
    </submittedName>
</protein>
<dbReference type="InterPro" id="IPR002870">
    <property type="entry name" value="Peptidase_M12B_N"/>
</dbReference>
<dbReference type="PANTHER" id="PTHR11905">
    <property type="entry name" value="ADAM A DISINTEGRIN AND METALLOPROTEASE DOMAIN"/>
    <property type="match status" value="1"/>
</dbReference>
<dbReference type="PRINTS" id="PR00289">
    <property type="entry name" value="DISINTEGRIN"/>
</dbReference>
<dbReference type="SUPFAM" id="SSF55486">
    <property type="entry name" value="Metalloproteases ('zincins'), catalytic domain"/>
    <property type="match status" value="1"/>
</dbReference>
<dbReference type="InterPro" id="IPR024079">
    <property type="entry name" value="MetalloPept_cat_dom_sf"/>
</dbReference>
<keyword evidence="4" id="KW-0865">Zymogen</keyword>
<feature type="active site" evidence="8">
    <location>
        <position position="332"/>
    </location>
</feature>
<keyword evidence="6" id="KW-1199">Hemostasis impairing toxin</keyword>
<feature type="disulfide bond" evidence="8">
    <location>
        <begin position="306"/>
        <end position="386"/>
    </location>
</feature>
<dbReference type="Gene3D" id="4.10.70.10">
    <property type="entry name" value="Disintegrin domain"/>
    <property type="match status" value="1"/>
</dbReference>
<dbReference type="SMART" id="SM00050">
    <property type="entry name" value="DISIN"/>
    <property type="match status" value="1"/>
</dbReference>
<dbReference type="Gene3D" id="3.40.390.10">
    <property type="entry name" value="Collagenase (Catalytic Domain)"/>
    <property type="match status" value="1"/>
</dbReference>
<feature type="binding site" evidence="8">
    <location>
        <position position="335"/>
    </location>
    <ligand>
        <name>Zn(2+)</name>
        <dbReference type="ChEBI" id="CHEBI:29105"/>
        <note>catalytic</note>
    </ligand>
</feature>
<dbReference type="PROSITE" id="PS00427">
    <property type="entry name" value="DISINTEGRIN_1"/>
    <property type="match status" value="1"/>
</dbReference>
<keyword evidence="9" id="KW-0732">Signal</keyword>
<evidence type="ECO:0000256" key="2">
    <source>
        <dbReference type="ARBA" id="ARBA00022525"/>
    </source>
</evidence>
<dbReference type="CDD" id="cd04269">
    <property type="entry name" value="ZnMc_adamalysin_II_like"/>
    <property type="match status" value="1"/>
</dbReference>
<dbReference type="InterPro" id="IPR001590">
    <property type="entry name" value="Peptidase_M12B"/>
</dbReference>
<feature type="disulfide bond" evidence="8">
    <location>
        <begin position="346"/>
        <end position="370"/>
    </location>
</feature>
<dbReference type="SMR" id="E9JGH0"/>
<dbReference type="MEROPS" id="M12.164"/>
<dbReference type="GO" id="GO:0006508">
    <property type="term" value="P:proteolysis"/>
    <property type="evidence" value="ECO:0007669"/>
    <property type="project" value="InterPro"/>
</dbReference>
<keyword evidence="5 8" id="KW-1015">Disulfide bond</keyword>
<proteinExistence type="evidence at transcript level"/>
<dbReference type="PROSITE" id="PS50215">
    <property type="entry name" value="ADAM_MEPRO"/>
    <property type="match status" value="1"/>
</dbReference>
<organism evidence="12">
    <name type="scientific">Echis carinatus sochureki</name>
    <name type="common">Saw-scaled viper</name>
    <dbReference type="NCBI Taxonomy" id="124223"/>
    <lineage>
        <taxon>Eukaryota</taxon>
        <taxon>Metazoa</taxon>
        <taxon>Chordata</taxon>
        <taxon>Craniata</taxon>
        <taxon>Vertebrata</taxon>
        <taxon>Euteleostomi</taxon>
        <taxon>Lepidosauria</taxon>
        <taxon>Squamata</taxon>
        <taxon>Bifurcata</taxon>
        <taxon>Unidentata</taxon>
        <taxon>Episquamata</taxon>
        <taxon>Toxicofera</taxon>
        <taxon>Serpentes</taxon>
        <taxon>Colubroidea</taxon>
        <taxon>Viperidae</taxon>
        <taxon>Viperinae</taxon>
        <taxon>Echis</taxon>
    </lineage>
</organism>
<keyword evidence="8" id="KW-0479">Metal-binding</keyword>
<feature type="binding site" evidence="8">
    <location>
        <position position="341"/>
    </location>
    <ligand>
        <name>Zn(2+)</name>
        <dbReference type="ChEBI" id="CHEBI:29105"/>
        <note>catalytic</note>
    </ligand>
</feature>
<dbReference type="PANTHER" id="PTHR11905:SF32">
    <property type="entry name" value="DISINTEGRIN AND METALLOPROTEINASE DOMAIN-CONTAINING PROTEIN 28"/>
    <property type="match status" value="1"/>
</dbReference>
<evidence type="ECO:0000313" key="12">
    <source>
        <dbReference type="EMBL" id="ADI47721.1"/>
    </source>
</evidence>
<dbReference type="GO" id="GO:0046872">
    <property type="term" value="F:metal ion binding"/>
    <property type="evidence" value="ECO:0007669"/>
    <property type="project" value="UniProtKB-KW"/>
</dbReference>
<evidence type="ECO:0000256" key="6">
    <source>
        <dbReference type="ARBA" id="ARBA00023240"/>
    </source>
</evidence>
<feature type="chain" id="PRO_5003242584" evidence="9">
    <location>
        <begin position="21"/>
        <end position="482"/>
    </location>
</feature>
<evidence type="ECO:0000256" key="1">
    <source>
        <dbReference type="ARBA" id="ARBA00004613"/>
    </source>
</evidence>
<reference evidence="12" key="1">
    <citation type="journal article" date="2011" name="Mol. Biol. Evol.">
        <title>Gene tree parsimony of multilocus snake venom protein families reveals species tree conflict as a result of multiple parallel gene loss.</title>
        <authorList>
            <person name="Casewell N.R."/>
            <person name="Wagstaff S.C."/>
            <person name="Harrison R.A."/>
            <person name="Wuster W."/>
        </authorList>
    </citation>
    <scope>NUCLEOTIDE SEQUENCE</scope>
    <source>
        <tissue evidence="12">Venom gland</tissue>
    </source>
</reference>
<dbReference type="GO" id="GO:0004222">
    <property type="term" value="F:metalloendopeptidase activity"/>
    <property type="evidence" value="ECO:0007669"/>
    <property type="project" value="InterPro"/>
</dbReference>
<dbReference type="GO" id="GO:0005576">
    <property type="term" value="C:extracellular region"/>
    <property type="evidence" value="ECO:0007669"/>
    <property type="project" value="UniProtKB-SubCell"/>
</dbReference>
<dbReference type="InterPro" id="IPR036436">
    <property type="entry name" value="Disintegrin_dom_sf"/>
</dbReference>
<feature type="binding site" evidence="8">
    <location>
        <position position="331"/>
    </location>
    <ligand>
        <name>Zn(2+)</name>
        <dbReference type="ChEBI" id="CHEBI:29105"/>
        <note>catalytic</note>
    </ligand>
</feature>